<proteinExistence type="predicted"/>
<feature type="region of interest" description="Disordered" evidence="1">
    <location>
        <begin position="1"/>
        <end position="32"/>
    </location>
</feature>
<protein>
    <recommendedName>
        <fullName evidence="4">DUF4939 domain-containing protein</fullName>
    </recommendedName>
</protein>
<accession>A0A9Q3BH05</accession>
<feature type="region of interest" description="Disordered" evidence="1">
    <location>
        <begin position="71"/>
        <end position="128"/>
    </location>
</feature>
<sequence>MEVAAPSSKELRGPRRSSSVTLMPEAINKNSSSPLRVMLEQVVPQHHHDWTLAPPSVTSSFSEVVDGFPGISRTTFRGPGEDDVEGKENSVEEEKSHSTEASPAPVGTSQGSGGPTLAQSDQPVSNQSEPSLWAIMHQITQIMANPQSASSSEASRPPDFMTLSMRAPYCFDGTQPLKVRSFIQLSQLIFHNDKENFWEERKKFLYATSFLIGRASKWIEPCLSNLTNEIQS</sequence>
<dbReference type="Proteomes" id="UP000765509">
    <property type="component" value="Unassembled WGS sequence"/>
</dbReference>
<dbReference type="EMBL" id="AVOT02000876">
    <property type="protein sequence ID" value="MBW0464781.1"/>
    <property type="molecule type" value="Genomic_DNA"/>
</dbReference>
<comment type="caution">
    <text evidence="2">The sequence shown here is derived from an EMBL/GenBank/DDBJ whole genome shotgun (WGS) entry which is preliminary data.</text>
</comment>
<organism evidence="2 3">
    <name type="scientific">Austropuccinia psidii MF-1</name>
    <dbReference type="NCBI Taxonomy" id="1389203"/>
    <lineage>
        <taxon>Eukaryota</taxon>
        <taxon>Fungi</taxon>
        <taxon>Dikarya</taxon>
        <taxon>Basidiomycota</taxon>
        <taxon>Pucciniomycotina</taxon>
        <taxon>Pucciniomycetes</taxon>
        <taxon>Pucciniales</taxon>
        <taxon>Sphaerophragmiaceae</taxon>
        <taxon>Austropuccinia</taxon>
    </lineage>
</organism>
<dbReference type="AlphaFoldDB" id="A0A9Q3BH05"/>
<evidence type="ECO:0000313" key="2">
    <source>
        <dbReference type="EMBL" id="MBW0464781.1"/>
    </source>
</evidence>
<feature type="compositionally biased region" description="Polar residues" evidence="1">
    <location>
        <begin position="117"/>
        <end position="128"/>
    </location>
</feature>
<keyword evidence="3" id="KW-1185">Reference proteome</keyword>
<reference evidence="2" key="1">
    <citation type="submission" date="2021-03" db="EMBL/GenBank/DDBJ databases">
        <title>Draft genome sequence of rust myrtle Austropuccinia psidii MF-1, a brazilian biotype.</title>
        <authorList>
            <person name="Quecine M.C."/>
            <person name="Pachon D.M.R."/>
            <person name="Bonatelli M.L."/>
            <person name="Correr F.H."/>
            <person name="Franceschini L.M."/>
            <person name="Leite T.F."/>
            <person name="Margarido G.R.A."/>
            <person name="Almeida C.A."/>
            <person name="Ferrarezi J.A."/>
            <person name="Labate C.A."/>
        </authorList>
    </citation>
    <scope>NUCLEOTIDE SEQUENCE</scope>
    <source>
        <strain evidence="2">MF-1</strain>
    </source>
</reference>
<gene>
    <name evidence="2" type="ORF">O181_004496</name>
</gene>
<evidence type="ECO:0000256" key="1">
    <source>
        <dbReference type="SAM" id="MobiDB-lite"/>
    </source>
</evidence>
<evidence type="ECO:0000313" key="3">
    <source>
        <dbReference type="Proteomes" id="UP000765509"/>
    </source>
</evidence>
<feature type="compositionally biased region" description="Basic and acidic residues" evidence="1">
    <location>
        <begin position="86"/>
        <end position="98"/>
    </location>
</feature>
<evidence type="ECO:0008006" key="4">
    <source>
        <dbReference type="Google" id="ProtNLM"/>
    </source>
</evidence>
<dbReference type="OrthoDB" id="3419692at2759"/>
<name>A0A9Q3BH05_9BASI</name>